<feature type="transmembrane region" description="Helical" evidence="7">
    <location>
        <begin position="306"/>
        <end position="325"/>
    </location>
</feature>
<dbReference type="eggNOG" id="COG0531">
    <property type="taxonomic scope" value="Bacteria"/>
</dbReference>
<evidence type="ECO:0000313" key="9">
    <source>
        <dbReference type="Proteomes" id="UP000051576"/>
    </source>
</evidence>
<dbReference type="EMBL" id="AYYX01000110">
    <property type="protein sequence ID" value="KRM83915.1"/>
    <property type="molecule type" value="Genomic_DNA"/>
</dbReference>
<feature type="transmembrane region" description="Helical" evidence="7">
    <location>
        <begin position="15"/>
        <end position="32"/>
    </location>
</feature>
<protein>
    <submittedName>
        <fullName evidence="8">APC family amino acid-polyamine-organocation transporter</fullName>
    </submittedName>
</protein>
<feature type="transmembrane region" description="Helical" evidence="7">
    <location>
        <begin position="490"/>
        <end position="508"/>
    </location>
</feature>
<dbReference type="STRING" id="1133569.FD21_GL000219"/>
<evidence type="ECO:0000256" key="4">
    <source>
        <dbReference type="ARBA" id="ARBA00022692"/>
    </source>
</evidence>
<dbReference type="PANTHER" id="PTHR42770">
    <property type="entry name" value="AMINO ACID TRANSPORTER-RELATED"/>
    <property type="match status" value="1"/>
</dbReference>
<dbReference type="Gene3D" id="1.20.1740.10">
    <property type="entry name" value="Amino acid/polyamine transporter I"/>
    <property type="match status" value="1"/>
</dbReference>
<evidence type="ECO:0000256" key="1">
    <source>
        <dbReference type="ARBA" id="ARBA00004651"/>
    </source>
</evidence>
<keyword evidence="2" id="KW-0813">Transport</keyword>
<evidence type="ECO:0000256" key="5">
    <source>
        <dbReference type="ARBA" id="ARBA00022989"/>
    </source>
</evidence>
<sequence>MGEMDNLSAMNSKHYISWPVLALMCFVTVIGFDDLIYNFKNQGMGVITSWILMLFLYVIPYSLMVGQLGSIFNHEGGGLSSWIRGTNGEFLGYFTAWTYWAASIPYVVDTANSIVVGIGWAVTGNSKFQDSISNSEFALWTLLTFAVFILVQSRFKRSLELLSTIGGIAMFGMTVLFVIMSLSSLAMGGHIATQPMNLGAIVPKFDLKYLTTVGLLIYAVNGCELIAPFVTKMKKPQTDFPKSMITLAAMTAFLTIFGSFSLGIFFDAHHLPNDLKMNGSYYAFQALGQQYHVGNLFMYLFAWTEVFYLVALLAVLLDAMTRMLISDTGERYMPHFLRKTNADGLPVNGYLLTCVLSGFILLLGIFLPDMNDIFNWLLNLNGIISPGVTCWIFYAFMRVRRNSIKYPSSYVFIKNDKLAWLVGFWAFAVTAIATIFGIAPQDVKEFSSVWWYELIINIVAITILIGLGAILPSITRREDQYGQAFSKAQWIVMISVVVVAIVLGVFLGGTSLTYRGWLIAIEALIALMIIWLISRRHPQKNKIR</sequence>
<keyword evidence="5 7" id="KW-1133">Transmembrane helix</keyword>
<feature type="transmembrane region" description="Helical" evidence="7">
    <location>
        <begin position="418"/>
        <end position="438"/>
    </location>
</feature>
<keyword evidence="4 7" id="KW-0812">Transmembrane</keyword>
<feature type="transmembrane region" description="Helical" evidence="7">
    <location>
        <begin position="44"/>
        <end position="63"/>
    </location>
</feature>
<feature type="transmembrane region" description="Helical" evidence="7">
    <location>
        <begin position="243"/>
        <end position="266"/>
    </location>
</feature>
<keyword evidence="6 7" id="KW-0472">Membrane</keyword>
<dbReference type="GO" id="GO:0005886">
    <property type="term" value="C:plasma membrane"/>
    <property type="evidence" value="ECO:0007669"/>
    <property type="project" value="UniProtKB-SubCell"/>
</dbReference>
<feature type="transmembrane region" description="Helical" evidence="7">
    <location>
        <begin position="514"/>
        <end position="534"/>
    </location>
</feature>
<dbReference type="InterPro" id="IPR002293">
    <property type="entry name" value="AA/rel_permease1"/>
</dbReference>
<feature type="transmembrane region" description="Helical" evidence="7">
    <location>
        <begin position="345"/>
        <end position="367"/>
    </location>
</feature>
<evidence type="ECO:0000313" key="8">
    <source>
        <dbReference type="EMBL" id="KRM83915.1"/>
    </source>
</evidence>
<feature type="transmembrane region" description="Helical" evidence="7">
    <location>
        <begin position="167"/>
        <end position="189"/>
    </location>
</feature>
<feature type="transmembrane region" description="Helical" evidence="7">
    <location>
        <begin position="137"/>
        <end position="155"/>
    </location>
</feature>
<dbReference type="InterPro" id="IPR050367">
    <property type="entry name" value="APC_superfamily"/>
</dbReference>
<accession>A0A0R2C655</accession>
<dbReference type="Proteomes" id="UP000051576">
    <property type="component" value="Unassembled WGS sequence"/>
</dbReference>
<keyword evidence="9" id="KW-1185">Reference proteome</keyword>
<evidence type="ECO:0000256" key="3">
    <source>
        <dbReference type="ARBA" id="ARBA00022475"/>
    </source>
</evidence>
<gene>
    <name evidence="8" type="ORF">FD21_GL000219</name>
</gene>
<keyword evidence="3" id="KW-1003">Cell membrane</keyword>
<comment type="caution">
    <text evidence="8">The sequence shown here is derived from an EMBL/GenBank/DDBJ whole genome shotgun (WGS) entry which is preliminary data.</text>
</comment>
<proteinExistence type="predicted"/>
<name>A0A0R2C655_9LACO</name>
<feature type="transmembrane region" description="Helical" evidence="7">
    <location>
        <begin position="373"/>
        <end position="397"/>
    </location>
</feature>
<dbReference type="GO" id="GO:0022857">
    <property type="term" value="F:transmembrane transporter activity"/>
    <property type="evidence" value="ECO:0007669"/>
    <property type="project" value="InterPro"/>
</dbReference>
<comment type="subcellular location">
    <subcellularLocation>
        <location evidence="1">Cell membrane</location>
        <topology evidence="1">Multi-pass membrane protein</topology>
    </subcellularLocation>
</comment>
<dbReference type="PATRIC" id="fig|1133569.4.peg.227"/>
<dbReference type="Pfam" id="PF13520">
    <property type="entry name" value="AA_permease_2"/>
    <property type="match status" value="1"/>
</dbReference>
<dbReference type="AlphaFoldDB" id="A0A0R2C655"/>
<evidence type="ECO:0000256" key="6">
    <source>
        <dbReference type="ARBA" id="ARBA00023136"/>
    </source>
</evidence>
<organism evidence="8 9">
    <name type="scientific">Liquorilactobacillus vini DSM 20605</name>
    <dbReference type="NCBI Taxonomy" id="1133569"/>
    <lineage>
        <taxon>Bacteria</taxon>
        <taxon>Bacillati</taxon>
        <taxon>Bacillota</taxon>
        <taxon>Bacilli</taxon>
        <taxon>Lactobacillales</taxon>
        <taxon>Lactobacillaceae</taxon>
        <taxon>Liquorilactobacillus</taxon>
    </lineage>
</organism>
<feature type="transmembrane region" description="Helical" evidence="7">
    <location>
        <begin position="450"/>
        <end position="470"/>
    </location>
</feature>
<dbReference type="PIRSF" id="PIRSF006060">
    <property type="entry name" value="AA_transporter"/>
    <property type="match status" value="1"/>
</dbReference>
<dbReference type="PANTHER" id="PTHR42770:SF15">
    <property type="entry name" value="GLUTAMATE_GAMMA-AMINOBUTYRATE ANTIPORTER-RELATED"/>
    <property type="match status" value="1"/>
</dbReference>
<evidence type="ECO:0000256" key="2">
    <source>
        <dbReference type="ARBA" id="ARBA00022448"/>
    </source>
</evidence>
<feature type="transmembrane region" description="Helical" evidence="7">
    <location>
        <begin position="209"/>
        <end position="231"/>
    </location>
</feature>
<evidence type="ECO:0000256" key="7">
    <source>
        <dbReference type="SAM" id="Phobius"/>
    </source>
</evidence>
<reference evidence="8 9" key="1">
    <citation type="journal article" date="2015" name="Genome Announc.">
        <title>Expanding the biotechnology potential of lactobacilli through comparative genomics of 213 strains and associated genera.</title>
        <authorList>
            <person name="Sun Z."/>
            <person name="Harris H.M."/>
            <person name="McCann A."/>
            <person name="Guo C."/>
            <person name="Argimon S."/>
            <person name="Zhang W."/>
            <person name="Yang X."/>
            <person name="Jeffery I.B."/>
            <person name="Cooney J.C."/>
            <person name="Kagawa T.F."/>
            <person name="Liu W."/>
            <person name="Song Y."/>
            <person name="Salvetti E."/>
            <person name="Wrobel A."/>
            <person name="Rasinkangas P."/>
            <person name="Parkhill J."/>
            <person name="Rea M.C."/>
            <person name="O'Sullivan O."/>
            <person name="Ritari J."/>
            <person name="Douillard F.P."/>
            <person name="Paul Ross R."/>
            <person name="Yang R."/>
            <person name="Briner A.E."/>
            <person name="Felis G.E."/>
            <person name="de Vos W.M."/>
            <person name="Barrangou R."/>
            <person name="Klaenhammer T.R."/>
            <person name="Caufield P.W."/>
            <person name="Cui Y."/>
            <person name="Zhang H."/>
            <person name="O'Toole P.W."/>
        </authorList>
    </citation>
    <scope>NUCLEOTIDE SEQUENCE [LARGE SCALE GENOMIC DNA]</scope>
    <source>
        <strain evidence="8 9">DSM 20605</strain>
    </source>
</reference>